<evidence type="ECO:0000313" key="5">
    <source>
        <dbReference type="Proteomes" id="UP000276133"/>
    </source>
</evidence>
<dbReference type="GO" id="GO:0008270">
    <property type="term" value="F:zinc ion binding"/>
    <property type="evidence" value="ECO:0007669"/>
    <property type="project" value="UniProtKB-KW"/>
</dbReference>
<keyword evidence="1" id="KW-0479">Metal-binding</keyword>
<dbReference type="Pfam" id="PF04434">
    <property type="entry name" value="SWIM"/>
    <property type="match status" value="1"/>
</dbReference>
<evidence type="ECO:0000313" key="4">
    <source>
        <dbReference type="EMBL" id="RNA16480.1"/>
    </source>
</evidence>
<protein>
    <recommendedName>
        <fullName evidence="3">SWIM-type domain-containing protein</fullName>
    </recommendedName>
</protein>
<dbReference type="AlphaFoldDB" id="A0A3M7QYN8"/>
<dbReference type="PROSITE" id="PS50966">
    <property type="entry name" value="ZF_SWIM"/>
    <property type="match status" value="1"/>
</dbReference>
<dbReference type="Proteomes" id="UP000276133">
    <property type="component" value="Unassembled WGS sequence"/>
</dbReference>
<feature type="compositionally biased region" description="Basic residues" evidence="2">
    <location>
        <begin position="138"/>
        <end position="148"/>
    </location>
</feature>
<gene>
    <name evidence="4" type="ORF">BpHYR1_032604</name>
</gene>
<keyword evidence="5" id="KW-1185">Reference proteome</keyword>
<evidence type="ECO:0000256" key="1">
    <source>
        <dbReference type="PROSITE-ProRule" id="PRU00325"/>
    </source>
</evidence>
<keyword evidence="1" id="KW-0862">Zinc</keyword>
<organism evidence="4 5">
    <name type="scientific">Brachionus plicatilis</name>
    <name type="common">Marine rotifer</name>
    <name type="synonym">Brachionus muelleri</name>
    <dbReference type="NCBI Taxonomy" id="10195"/>
    <lineage>
        <taxon>Eukaryota</taxon>
        <taxon>Metazoa</taxon>
        <taxon>Spiralia</taxon>
        <taxon>Gnathifera</taxon>
        <taxon>Rotifera</taxon>
        <taxon>Eurotatoria</taxon>
        <taxon>Monogononta</taxon>
        <taxon>Pseudotrocha</taxon>
        <taxon>Ploima</taxon>
        <taxon>Brachionidae</taxon>
        <taxon>Brachionus</taxon>
    </lineage>
</organism>
<proteinExistence type="predicted"/>
<dbReference type="InterPro" id="IPR007527">
    <property type="entry name" value="Znf_SWIM"/>
</dbReference>
<feature type="compositionally biased region" description="Polar residues" evidence="2">
    <location>
        <begin position="1"/>
        <end position="12"/>
    </location>
</feature>
<evidence type="ECO:0000259" key="3">
    <source>
        <dbReference type="PROSITE" id="PS50966"/>
    </source>
</evidence>
<feature type="region of interest" description="Disordered" evidence="2">
    <location>
        <begin position="102"/>
        <end position="148"/>
    </location>
</feature>
<feature type="domain" description="SWIM-type" evidence="3">
    <location>
        <begin position="30"/>
        <end position="67"/>
    </location>
</feature>
<keyword evidence="1" id="KW-0863">Zinc-finger</keyword>
<feature type="region of interest" description="Disordered" evidence="2">
    <location>
        <begin position="1"/>
        <end position="26"/>
    </location>
</feature>
<evidence type="ECO:0000256" key="2">
    <source>
        <dbReference type="SAM" id="MobiDB-lite"/>
    </source>
</evidence>
<comment type="caution">
    <text evidence="4">The sequence shown here is derived from an EMBL/GenBank/DDBJ whole genome shotgun (WGS) entry which is preliminary data.</text>
</comment>
<reference evidence="4 5" key="1">
    <citation type="journal article" date="2018" name="Sci. Rep.">
        <title>Genomic signatures of local adaptation to the degree of environmental predictability in rotifers.</title>
        <authorList>
            <person name="Franch-Gras L."/>
            <person name="Hahn C."/>
            <person name="Garcia-Roger E.M."/>
            <person name="Carmona M.J."/>
            <person name="Serra M."/>
            <person name="Gomez A."/>
        </authorList>
    </citation>
    <scope>NUCLEOTIDE SEQUENCE [LARGE SCALE GENOMIC DNA]</scope>
    <source>
        <strain evidence="4">HYR1</strain>
    </source>
</reference>
<name>A0A3M7QYN8_BRAPC</name>
<sequence length="148" mass="16502">MSDTESSSTSILVAQINEEDTENDTEIDEIPVKKARKASRESSVCSCPDWDKNLICKHVIGVAYRRKQATTALVQRISTGPINPALQSFNYKFPISMARSINQDPLSNENDNDQDQAESINNDIQTIVQPTTSSNLAPRKRGRPRKNP</sequence>
<feature type="compositionally biased region" description="Acidic residues" evidence="2">
    <location>
        <begin position="17"/>
        <end position="26"/>
    </location>
</feature>
<accession>A0A3M7QYN8</accession>
<dbReference type="EMBL" id="REGN01004697">
    <property type="protein sequence ID" value="RNA16480.1"/>
    <property type="molecule type" value="Genomic_DNA"/>
</dbReference>
<feature type="compositionally biased region" description="Polar residues" evidence="2">
    <location>
        <begin position="117"/>
        <end position="136"/>
    </location>
</feature>